<dbReference type="PANTHER" id="PTHR43582">
    <property type="entry name" value="LINEARMYCIN RESISTANCE ATP-BINDING PROTEIN LNRL"/>
    <property type="match status" value="1"/>
</dbReference>
<dbReference type="EMBL" id="JBHUIK010000005">
    <property type="protein sequence ID" value="MFD2216077.1"/>
    <property type="molecule type" value="Genomic_DNA"/>
</dbReference>
<dbReference type="Pfam" id="PF00005">
    <property type="entry name" value="ABC_tran"/>
    <property type="match status" value="1"/>
</dbReference>
<dbReference type="PROSITE" id="PS00211">
    <property type="entry name" value="ABC_TRANSPORTER_1"/>
    <property type="match status" value="1"/>
</dbReference>
<dbReference type="Gene3D" id="3.40.50.300">
    <property type="entry name" value="P-loop containing nucleotide triphosphate hydrolases"/>
    <property type="match status" value="1"/>
</dbReference>
<keyword evidence="5" id="KW-1185">Reference proteome</keyword>
<sequence length="311" mass="34232">MLEVRELKKSYGKKEVVKNVSFTIERGEAFGLLGPNGAGKSTTISMICGLIPYDEGDVIVGNESVKTSPISIKKKIGVVSQEIALYPTMSAKDNLLFWGKMYGLSGSQAKKRVEEVLEIVGLEDRGKDRIETFSGGMKRRINIGAALMHEPELLIMDEPTVGIDPQSRNHILETVKALNEKGMTIIYTSHYMEEVEFLCNRVGIIDHGEVMAIGTKAELCNRLAGSSFVQINVEKMTDEAMEAINKVHSVSQVLYKEDSGLLEVFSHNPQEALGSIITAAVNQGLKIEAVKIEEANLETLFLQLTGRSLRD</sequence>
<dbReference type="InterPro" id="IPR027417">
    <property type="entry name" value="P-loop_NTPase"/>
</dbReference>
<dbReference type="SUPFAM" id="SSF52540">
    <property type="entry name" value="P-loop containing nucleoside triphosphate hydrolases"/>
    <property type="match status" value="1"/>
</dbReference>
<dbReference type="InterPro" id="IPR017871">
    <property type="entry name" value="ABC_transporter-like_CS"/>
</dbReference>
<dbReference type="PANTHER" id="PTHR43582:SF2">
    <property type="entry name" value="LINEARMYCIN RESISTANCE ATP-BINDING PROTEIN LNRL"/>
    <property type="match status" value="1"/>
</dbReference>
<name>A0ABW5C161_9BACI</name>
<feature type="domain" description="ABC transporter" evidence="3">
    <location>
        <begin position="2"/>
        <end position="232"/>
    </location>
</feature>
<evidence type="ECO:0000259" key="3">
    <source>
        <dbReference type="PROSITE" id="PS50893"/>
    </source>
</evidence>
<organism evidence="4 5">
    <name type="scientific">Metabacillus endolithicus</name>
    <dbReference type="NCBI Taxonomy" id="1535204"/>
    <lineage>
        <taxon>Bacteria</taxon>
        <taxon>Bacillati</taxon>
        <taxon>Bacillota</taxon>
        <taxon>Bacilli</taxon>
        <taxon>Bacillales</taxon>
        <taxon>Bacillaceae</taxon>
        <taxon>Metabacillus</taxon>
    </lineage>
</organism>
<evidence type="ECO:0000256" key="1">
    <source>
        <dbReference type="ARBA" id="ARBA00022741"/>
    </source>
</evidence>
<gene>
    <name evidence="4" type="ORF">ACFSKK_20520</name>
</gene>
<proteinExistence type="predicted"/>
<dbReference type="Proteomes" id="UP001597318">
    <property type="component" value="Unassembled WGS sequence"/>
</dbReference>
<comment type="caution">
    <text evidence="4">The sequence shown here is derived from an EMBL/GenBank/DDBJ whole genome shotgun (WGS) entry which is preliminary data.</text>
</comment>
<dbReference type="GO" id="GO:0005524">
    <property type="term" value="F:ATP binding"/>
    <property type="evidence" value="ECO:0007669"/>
    <property type="project" value="UniProtKB-KW"/>
</dbReference>
<protein>
    <submittedName>
        <fullName evidence="4">ABC transporter ATP-binding protein</fullName>
    </submittedName>
</protein>
<keyword evidence="2 4" id="KW-0067">ATP-binding</keyword>
<accession>A0ABW5C161</accession>
<dbReference type="InterPro" id="IPR003439">
    <property type="entry name" value="ABC_transporter-like_ATP-bd"/>
</dbReference>
<dbReference type="RefSeq" id="WP_247345978.1">
    <property type="nucleotide sequence ID" value="NZ_CP095550.1"/>
</dbReference>
<evidence type="ECO:0000256" key="2">
    <source>
        <dbReference type="ARBA" id="ARBA00022840"/>
    </source>
</evidence>
<evidence type="ECO:0000313" key="5">
    <source>
        <dbReference type="Proteomes" id="UP001597318"/>
    </source>
</evidence>
<dbReference type="PROSITE" id="PS50893">
    <property type="entry name" value="ABC_TRANSPORTER_2"/>
    <property type="match status" value="1"/>
</dbReference>
<dbReference type="SMART" id="SM00382">
    <property type="entry name" value="AAA"/>
    <property type="match status" value="1"/>
</dbReference>
<dbReference type="InterPro" id="IPR003593">
    <property type="entry name" value="AAA+_ATPase"/>
</dbReference>
<reference evidence="5" key="1">
    <citation type="journal article" date="2019" name="Int. J. Syst. Evol. Microbiol.">
        <title>The Global Catalogue of Microorganisms (GCM) 10K type strain sequencing project: providing services to taxonomists for standard genome sequencing and annotation.</title>
        <authorList>
            <consortium name="The Broad Institute Genomics Platform"/>
            <consortium name="The Broad Institute Genome Sequencing Center for Infectious Disease"/>
            <person name="Wu L."/>
            <person name="Ma J."/>
        </authorList>
    </citation>
    <scope>NUCLEOTIDE SEQUENCE [LARGE SCALE GENOMIC DNA]</scope>
    <source>
        <strain evidence="5">CGMCC 1.15474</strain>
    </source>
</reference>
<keyword evidence="1" id="KW-0547">Nucleotide-binding</keyword>
<evidence type="ECO:0000313" key="4">
    <source>
        <dbReference type="EMBL" id="MFD2216077.1"/>
    </source>
</evidence>